<dbReference type="EMBL" id="CAJNOL010002681">
    <property type="protein sequence ID" value="CAF1521966.1"/>
    <property type="molecule type" value="Genomic_DNA"/>
</dbReference>
<evidence type="ECO:0000313" key="4">
    <source>
        <dbReference type="EMBL" id="CAF1521966.1"/>
    </source>
</evidence>
<dbReference type="InterPro" id="IPR027417">
    <property type="entry name" value="P-loop_NTPase"/>
</dbReference>
<evidence type="ECO:0000313" key="3">
    <source>
        <dbReference type="EMBL" id="CAF1317837.1"/>
    </source>
</evidence>
<organism evidence="5 6">
    <name type="scientific">Rotaria sordida</name>
    <dbReference type="NCBI Taxonomy" id="392033"/>
    <lineage>
        <taxon>Eukaryota</taxon>
        <taxon>Metazoa</taxon>
        <taxon>Spiralia</taxon>
        <taxon>Gnathifera</taxon>
        <taxon>Rotifera</taxon>
        <taxon>Eurotatoria</taxon>
        <taxon>Bdelloidea</taxon>
        <taxon>Philodinida</taxon>
        <taxon>Philodinidae</taxon>
        <taxon>Rotaria</taxon>
    </lineage>
</organism>
<sequence length="122" mass="13750">MQFFQGIFMPKYDPTIKDVYKKTVEIDGRQYSLEILATTGTLKYITKKGVGLGVIFFDLVRQMNRATDNPYIRDRIEAPTAIRPGPTIPGPTRPPPTNPTYSDTSSKSSKKKKEHKGNCILL</sequence>
<feature type="region of interest" description="Disordered" evidence="1">
    <location>
        <begin position="74"/>
        <end position="122"/>
    </location>
</feature>
<dbReference type="EMBL" id="CAJNOH010001660">
    <property type="protein sequence ID" value="CAF1239526.1"/>
    <property type="molecule type" value="Genomic_DNA"/>
</dbReference>
<dbReference type="Proteomes" id="UP000663870">
    <property type="component" value="Unassembled WGS sequence"/>
</dbReference>
<evidence type="ECO:0000313" key="2">
    <source>
        <dbReference type="EMBL" id="CAF1239526.1"/>
    </source>
</evidence>
<dbReference type="GO" id="GO:0005525">
    <property type="term" value="F:GTP binding"/>
    <property type="evidence" value="ECO:0007669"/>
    <property type="project" value="InterPro"/>
</dbReference>
<dbReference type="EMBL" id="CAJOBD010002284">
    <property type="protein sequence ID" value="CAF3870491.1"/>
    <property type="molecule type" value="Genomic_DNA"/>
</dbReference>
<accession>A0A819FL07</accession>
<evidence type="ECO:0000313" key="7">
    <source>
        <dbReference type="Proteomes" id="UP000663870"/>
    </source>
</evidence>
<dbReference type="SUPFAM" id="SSF52540">
    <property type="entry name" value="P-loop containing nucleoside triphosphate hydrolases"/>
    <property type="match status" value="1"/>
</dbReference>
<evidence type="ECO:0000256" key="1">
    <source>
        <dbReference type="SAM" id="MobiDB-lite"/>
    </source>
</evidence>
<evidence type="ECO:0000313" key="5">
    <source>
        <dbReference type="EMBL" id="CAF3870491.1"/>
    </source>
</evidence>
<protein>
    <submittedName>
        <fullName evidence="5">Uncharacterized protein</fullName>
    </submittedName>
</protein>
<dbReference type="GO" id="GO:0003924">
    <property type="term" value="F:GTPase activity"/>
    <property type="evidence" value="ECO:0007669"/>
    <property type="project" value="InterPro"/>
</dbReference>
<dbReference type="Proteomes" id="UP000663854">
    <property type="component" value="Unassembled WGS sequence"/>
</dbReference>
<dbReference type="AlphaFoldDB" id="A0A819FL07"/>
<reference evidence="5" key="1">
    <citation type="submission" date="2021-02" db="EMBL/GenBank/DDBJ databases">
        <authorList>
            <person name="Nowell W R."/>
        </authorList>
    </citation>
    <scope>NUCLEOTIDE SEQUENCE</scope>
</reference>
<gene>
    <name evidence="5" type="ORF">JBS370_LOCUS19276</name>
    <name evidence="4" type="ORF">JXQ802_LOCUS41643</name>
    <name evidence="2" type="ORF">PYM288_LOCUS26802</name>
    <name evidence="3" type="ORF">ZHD862_LOCUS28846</name>
</gene>
<dbReference type="InterPro" id="IPR001806">
    <property type="entry name" value="Small_GTPase"/>
</dbReference>
<comment type="caution">
    <text evidence="5">The sequence shown here is derived from an EMBL/GenBank/DDBJ whole genome shotgun (WGS) entry which is preliminary data.</text>
</comment>
<dbReference type="EMBL" id="CAJNOT010002464">
    <property type="protein sequence ID" value="CAF1317837.1"/>
    <property type="molecule type" value="Genomic_DNA"/>
</dbReference>
<name>A0A819FL07_9BILA</name>
<dbReference type="Proteomes" id="UP000663864">
    <property type="component" value="Unassembled WGS sequence"/>
</dbReference>
<evidence type="ECO:0000313" key="6">
    <source>
        <dbReference type="Proteomes" id="UP000663836"/>
    </source>
</evidence>
<keyword evidence="7" id="KW-1185">Reference proteome</keyword>
<dbReference type="Pfam" id="PF00071">
    <property type="entry name" value="Ras"/>
    <property type="match status" value="1"/>
</dbReference>
<feature type="compositionally biased region" description="Pro residues" evidence="1">
    <location>
        <begin position="86"/>
        <end position="98"/>
    </location>
</feature>
<dbReference type="Gene3D" id="3.40.50.300">
    <property type="entry name" value="P-loop containing nucleotide triphosphate hydrolases"/>
    <property type="match status" value="1"/>
</dbReference>
<dbReference type="Proteomes" id="UP000663836">
    <property type="component" value="Unassembled WGS sequence"/>
</dbReference>
<proteinExistence type="predicted"/>